<accession>A0A937K052</accession>
<organism evidence="3 4">
    <name type="scientific">Fulvivirga sediminis</name>
    <dbReference type="NCBI Taxonomy" id="2803949"/>
    <lineage>
        <taxon>Bacteria</taxon>
        <taxon>Pseudomonadati</taxon>
        <taxon>Bacteroidota</taxon>
        <taxon>Cytophagia</taxon>
        <taxon>Cytophagales</taxon>
        <taxon>Fulvivirgaceae</taxon>
        <taxon>Fulvivirga</taxon>
    </lineage>
</organism>
<gene>
    <name evidence="3" type="ORF">JL102_07375</name>
</gene>
<dbReference type="RefSeq" id="WP_202243618.1">
    <property type="nucleotide sequence ID" value="NZ_JAESIY010000003.1"/>
</dbReference>
<keyword evidence="4" id="KW-1185">Reference proteome</keyword>
<dbReference type="Gene3D" id="3.40.50.620">
    <property type="entry name" value="HUPs"/>
    <property type="match status" value="2"/>
</dbReference>
<dbReference type="InterPro" id="IPR006015">
    <property type="entry name" value="Universal_stress_UspA"/>
</dbReference>
<sequence length="306" mass="34228">MEPFKNLLVGLDTSEMDVTLVKFASFMADHTSAEKITFVNMVKRLNIPSSVRKEFPDLEENALKDRKEKMKAVVKEHFHAEKKVKIIFQVKKGQAPAILDIAHKSETDLIIVGQKKSKESAGVTTLRLARRANCNLLIVPDNSEPNVDKLLVPIDFSNYAKLAVDQTIDFAIRTGVPSEIICQNVYSVPAGYHYTGKTFDEFGEIMKKNAQDNFEKFIKKVNKRGITIRDEYSLDTNDNLASDIYDLADSEKVGFVIIGAKGRTAAAALFLGSLAEQMVNKKMNQPLLVVRYKGKNAGIIESLREI</sequence>
<dbReference type="PRINTS" id="PR01438">
    <property type="entry name" value="UNVRSLSTRESS"/>
</dbReference>
<comment type="caution">
    <text evidence="3">The sequence shown here is derived from an EMBL/GenBank/DDBJ whole genome shotgun (WGS) entry which is preliminary data.</text>
</comment>
<evidence type="ECO:0000313" key="4">
    <source>
        <dbReference type="Proteomes" id="UP000659388"/>
    </source>
</evidence>
<protein>
    <submittedName>
        <fullName evidence="3">Universal stress protein</fullName>
    </submittedName>
</protein>
<dbReference type="InterPro" id="IPR006016">
    <property type="entry name" value="UspA"/>
</dbReference>
<dbReference type="Proteomes" id="UP000659388">
    <property type="component" value="Unassembled WGS sequence"/>
</dbReference>
<name>A0A937K052_9BACT</name>
<dbReference type="PANTHER" id="PTHR46268">
    <property type="entry name" value="STRESS RESPONSE PROTEIN NHAX"/>
    <property type="match status" value="1"/>
</dbReference>
<dbReference type="Pfam" id="PF00582">
    <property type="entry name" value="Usp"/>
    <property type="match status" value="2"/>
</dbReference>
<feature type="domain" description="UspA" evidence="2">
    <location>
        <begin position="148"/>
        <end position="291"/>
    </location>
</feature>
<evidence type="ECO:0000313" key="3">
    <source>
        <dbReference type="EMBL" id="MBL3655946.1"/>
    </source>
</evidence>
<reference evidence="3" key="1">
    <citation type="submission" date="2021-01" db="EMBL/GenBank/DDBJ databases">
        <title>Fulvivirga kasyanovii gen. nov., sp nov., a novel member of the phylum Bacteroidetes isolated from seawater in a mussel farm.</title>
        <authorList>
            <person name="Zhao L.-H."/>
            <person name="Wang Z.-J."/>
        </authorList>
    </citation>
    <scope>NUCLEOTIDE SEQUENCE</scope>
    <source>
        <strain evidence="3">2943</strain>
    </source>
</reference>
<dbReference type="AlphaFoldDB" id="A0A937K052"/>
<comment type="similarity">
    <text evidence="1">Belongs to the universal stress protein A family.</text>
</comment>
<dbReference type="PANTHER" id="PTHR46268:SF6">
    <property type="entry name" value="UNIVERSAL STRESS PROTEIN UP12"/>
    <property type="match status" value="1"/>
</dbReference>
<dbReference type="InterPro" id="IPR014729">
    <property type="entry name" value="Rossmann-like_a/b/a_fold"/>
</dbReference>
<dbReference type="SUPFAM" id="SSF52402">
    <property type="entry name" value="Adenine nucleotide alpha hydrolases-like"/>
    <property type="match status" value="2"/>
</dbReference>
<evidence type="ECO:0000256" key="1">
    <source>
        <dbReference type="ARBA" id="ARBA00008791"/>
    </source>
</evidence>
<proteinExistence type="inferred from homology"/>
<dbReference type="EMBL" id="JAESIY010000003">
    <property type="protein sequence ID" value="MBL3655946.1"/>
    <property type="molecule type" value="Genomic_DNA"/>
</dbReference>
<feature type="domain" description="UspA" evidence="2">
    <location>
        <begin position="4"/>
        <end position="140"/>
    </location>
</feature>
<evidence type="ECO:0000259" key="2">
    <source>
        <dbReference type="Pfam" id="PF00582"/>
    </source>
</evidence>
<dbReference type="CDD" id="cd00293">
    <property type="entry name" value="USP-like"/>
    <property type="match status" value="2"/>
</dbReference>